<sequence>MVGSFITSYISSINRAKLVGSSDSYILTTVNGSTTSNCTR</sequence>
<organism evidence="1">
    <name type="scientific">virus sp. ctML55</name>
    <dbReference type="NCBI Taxonomy" id="2827627"/>
    <lineage>
        <taxon>Viruses</taxon>
    </lineage>
</organism>
<accession>A0A8S5RI20</accession>
<reference evidence="1" key="1">
    <citation type="journal article" date="2021" name="Proc. Natl. Acad. Sci. U.S.A.">
        <title>A Catalog of Tens of Thousands of Viruses from Human Metagenomes Reveals Hidden Associations with Chronic Diseases.</title>
        <authorList>
            <person name="Tisza M.J."/>
            <person name="Buck C.B."/>
        </authorList>
    </citation>
    <scope>NUCLEOTIDE SEQUENCE</scope>
    <source>
        <strain evidence="1">CtML55</strain>
    </source>
</reference>
<name>A0A8S5RI20_9VIRU</name>
<proteinExistence type="predicted"/>
<protein>
    <submittedName>
        <fullName evidence="1">Uncharacterized protein</fullName>
    </submittedName>
</protein>
<evidence type="ECO:0000313" key="1">
    <source>
        <dbReference type="EMBL" id="DAE30721.1"/>
    </source>
</evidence>
<dbReference type="EMBL" id="BK059105">
    <property type="protein sequence ID" value="DAE30721.1"/>
    <property type="molecule type" value="Genomic_DNA"/>
</dbReference>